<gene>
    <name evidence="2" type="ORF">DBV15_04597</name>
</gene>
<evidence type="ECO:0000256" key="1">
    <source>
        <dbReference type="SAM" id="MobiDB-lite"/>
    </source>
</evidence>
<comment type="caution">
    <text evidence="2">The sequence shown here is derived from an EMBL/GenBank/DDBJ whole genome shotgun (WGS) entry which is preliminary data.</text>
</comment>
<dbReference type="AlphaFoldDB" id="A0A4S2L235"/>
<evidence type="ECO:0000313" key="2">
    <source>
        <dbReference type="EMBL" id="TGZ54519.1"/>
    </source>
</evidence>
<reference evidence="2 3" key="1">
    <citation type="journal article" date="2019" name="Philos. Trans. R. Soc. Lond., B, Biol. Sci.">
        <title>Ant behaviour and brain gene expression of defending hosts depend on the ecological success of the intruding social parasite.</title>
        <authorList>
            <person name="Kaur R."/>
            <person name="Stoldt M."/>
            <person name="Jongepier E."/>
            <person name="Feldmeyer B."/>
            <person name="Menzel F."/>
            <person name="Bornberg-Bauer E."/>
            <person name="Foitzik S."/>
        </authorList>
    </citation>
    <scope>NUCLEOTIDE SEQUENCE [LARGE SCALE GENOMIC DNA]</scope>
    <source>
        <tissue evidence="2">Whole body</tissue>
    </source>
</reference>
<feature type="compositionally biased region" description="Basic residues" evidence="1">
    <location>
        <begin position="129"/>
        <end position="139"/>
    </location>
</feature>
<feature type="region of interest" description="Disordered" evidence="1">
    <location>
        <begin position="72"/>
        <end position="91"/>
    </location>
</feature>
<name>A0A4S2L235_9HYME</name>
<evidence type="ECO:0000313" key="3">
    <source>
        <dbReference type="Proteomes" id="UP000310200"/>
    </source>
</evidence>
<protein>
    <submittedName>
        <fullName evidence="2">Uncharacterized protein</fullName>
    </submittedName>
</protein>
<proteinExistence type="predicted"/>
<accession>A0A4S2L235</accession>
<sequence>MERKEEAREKERRSGQDDVDHAEDTACLKWARPANGGYGLCFRSGPPYPLPPPVSTAGSVVRVVCVRWSEKKRERERMHESEKQSERKRMRRGGEKVTVACRRVLDVVSGRPAWPVARGPWPGLCPRRNAARGPRRKTERKREREGRKIGGVDSVKESKRERKPGGGRAERVLPRTTTLPCLLVEAPPKGSYSFFLLVPSRSLFLSLFLSAFLSLPRALLCARTHARSCARVVGRVALSPGDVIKGFPRGARRGAAAYFVGPHEILELWSNDSFSKSRREYRLRVKNVPAKELTENAFPE</sequence>
<dbReference type="Proteomes" id="UP000310200">
    <property type="component" value="Unassembled WGS sequence"/>
</dbReference>
<feature type="region of interest" description="Disordered" evidence="1">
    <location>
        <begin position="125"/>
        <end position="171"/>
    </location>
</feature>
<dbReference type="EMBL" id="QBLH01000651">
    <property type="protein sequence ID" value="TGZ54519.1"/>
    <property type="molecule type" value="Genomic_DNA"/>
</dbReference>
<organism evidence="2 3">
    <name type="scientific">Temnothorax longispinosus</name>
    <dbReference type="NCBI Taxonomy" id="300112"/>
    <lineage>
        <taxon>Eukaryota</taxon>
        <taxon>Metazoa</taxon>
        <taxon>Ecdysozoa</taxon>
        <taxon>Arthropoda</taxon>
        <taxon>Hexapoda</taxon>
        <taxon>Insecta</taxon>
        <taxon>Pterygota</taxon>
        <taxon>Neoptera</taxon>
        <taxon>Endopterygota</taxon>
        <taxon>Hymenoptera</taxon>
        <taxon>Apocrita</taxon>
        <taxon>Aculeata</taxon>
        <taxon>Formicoidea</taxon>
        <taxon>Formicidae</taxon>
        <taxon>Myrmicinae</taxon>
        <taxon>Temnothorax</taxon>
    </lineage>
</organism>
<keyword evidence="3" id="KW-1185">Reference proteome</keyword>
<feature type="compositionally biased region" description="Basic and acidic residues" evidence="1">
    <location>
        <begin position="140"/>
        <end position="171"/>
    </location>
</feature>
<feature type="region of interest" description="Disordered" evidence="1">
    <location>
        <begin position="1"/>
        <end position="23"/>
    </location>
</feature>